<evidence type="ECO:0000313" key="2">
    <source>
        <dbReference type="EMBL" id="SNS47968.1"/>
    </source>
</evidence>
<gene>
    <name evidence="2" type="ORF">SAMN06265795_10311</name>
</gene>
<name>A0A239EUL2_9BURK</name>
<feature type="region of interest" description="Disordered" evidence="1">
    <location>
        <begin position="55"/>
        <end position="95"/>
    </location>
</feature>
<evidence type="ECO:0000256" key="1">
    <source>
        <dbReference type="SAM" id="MobiDB-lite"/>
    </source>
</evidence>
<protein>
    <submittedName>
        <fullName evidence="2">Uncharacterized protein</fullName>
    </submittedName>
</protein>
<dbReference type="EMBL" id="FZOT01000003">
    <property type="protein sequence ID" value="SNS47968.1"/>
    <property type="molecule type" value="Genomic_DNA"/>
</dbReference>
<keyword evidence="3" id="KW-1185">Reference proteome</keyword>
<reference evidence="2 3" key="1">
    <citation type="submission" date="2017-06" db="EMBL/GenBank/DDBJ databases">
        <authorList>
            <person name="Kim H.J."/>
            <person name="Triplett B.A."/>
        </authorList>
    </citation>
    <scope>NUCLEOTIDE SEQUENCE [LARGE SCALE GENOMIC DNA]</scope>
    <source>
        <strain evidence="2 3">U15</strain>
    </source>
</reference>
<dbReference type="Proteomes" id="UP000198284">
    <property type="component" value="Unassembled WGS sequence"/>
</dbReference>
<evidence type="ECO:0000313" key="3">
    <source>
        <dbReference type="Proteomes" id="UP000198284"/>
    </source>
</evidence>
<dbReference type="AlphaFoldDB" id="A0A239EUL2"/>
<sequence>MRSLILTPFLLLALPAHPEDGARRPELTVIDPATREAIPLPSDTLIYNADAAAERGSAPARSGTTVFPRPSPYFYPSLGTPIQRPPQSPTPPLPR</sequence>
<dbReference type="RefSeq" id="WP_143131149.1">
    <property type="nucleotide sequence ID" value="NZ_FZOT01000003.1"/>
</dbReference>
<accession>A0A239EUL2</accession>
<feature type="compositionally biased region" description="Pro residues" evidence="1">
    <location>
        <begin position="83"/>
        <end position="95"/>
    </location>
</feature>
<proteinExistence type="predicted"/>
<organism evidence="2 3">
    <name type="scientific">Noviherbaspirillum humi</name>
    <dbReference type="NCBI Taxonomy" id="1688639"/>
    <lineage>
        <taxon>Bacteria</taxon>
        <taxon>Pseudomonadati</taxon>
        <taxon>Pseudomonadota</taxon>
        <taxon>Betaproteobacteria</taxon>
        <taxon>Burkholderiales</taxon>
        <taxon>Oxalobacteraceae</taxon>
        <taxon>Noviherbaspirillum</taxon>
    </lineage>
</organism>